<evidence type="ECO:0000256" key="7">
    <source>
        <dbReference type="ARBA" id="ARBA00019161"/>
    </source>
</evidence>
<dbReference type="PANTHER" id="PTHR20858">
    <property type="entry name" value="PHOSPHOMETHYLPYRIMIDINE KINASE"/>
    <property type="match status" value="1"/>
</dbReference>
<dbReference type="EC" id="2.7.1.49" evidence="5"/>
<evidence type="ECO:0000256" key="3">
    <source>
        <dbReference type="ARBA" id="ARBA00004769"/>
    </source>
</evidence>
<evidence type="ECO:0000256" key="11">
    <source>
        <dbReference type="ARBA" id="ARBA00043176"/>
    </source>
</evidence>
<dbReference type="GO" id="GO:0008902">
    <property type="term" value="F:hydroxymethylpyrimidine kinase activity"/>
    <property type="evidence" value="ECO:0007669"/>
    <property type="project" value="UniProtKB-EC"/>
</dbReference>
<comment type="catalytic activity">
    <reaction evidence="1">
        <text>4-amino-5-hydroxymethyl-2-methylpyrimidine + ATP = 4-amino-2-methyl-5-(phosphooxymethyl)pyrimidine + ADP + H(+)</text>
        <dbReference type="Rhea" id="RHEA:23096"/>
        <dbReference type="ChEBI" id="CHEBI:15378"/>
        <dbReference type="ChEBI" id="CHEBI:16892"/>
        <dbReference type="ChEBI" id="CHEBI:30616"/>
        <dbReference type="ChEBI" id="CHEBI:58354"/>
        <dbReference type="ChEBI" id="CHEBI:456216"/>
        <dbReference type="EC" id="2.7.1.49"/>
    </reaction>
</comment>
<comment type="pathway">
    <text evidence="9">Cofactor biosynthesis; thiamine diphosphate biosynthesis; 4-amino-2-methyl-5-diphosphomethylpyrimidine from 5-amino-1-(5-phospho-D-ribosyl)imidazole: step 2/3.</text>
</comment>
<comment type="similarity">
    <text evidence="4">Belongs to the ThiD family.</text>
</comment>
<sequence length="266" mass="28983">MKPFTALTIAGSDSGGGAGIQADLKTFEEWEVYGMSVLTSLTAQNTTGVQGVHHVPAFFIETQLTAIEEDLPVDVIKTGMIATLETAKMIGTWIARQNIPYVCDPVMVSASGYPLMEEETRAALSEYLFPYATVITPNIPEAETLLEMEISTERDMEEAAQRLVKEFGAGGALVKGGHLDGEAVDVLYDGEEVRMYREDKILTENTHGTGCTYASAIAANLAMKRTLSGAVEQAKPFITEAIRYSFDIGSGKGPTNHWAYRKEREQ</sequence>
<dbReference type="InterPro" id="IPR013749">
    <property type="entry name" value="PM/HMP-P_kinase-1"/>
</dbReference>
<evidence type="ECO:0000256" key="2">
    <source>
        <dbReference type="ARBA" id="ARBA00000565"/>
    </source>
</evidence>
<feature type="domain" description="Pyridoxamine kinase/Phosphomethylpyrimidine kinase" evidence="12">
    <location>
        <begin position="13"/>
        <end position="256"/>
    </location>
</feature>
<evidence type="ECO:0000256" key="5">
    <source>
        <dbReference type="ARBA" id="ARBA00012135"/>
    </source>
</evidence>
<accession>A0ABV2KTL5</accession>
<dbReference type="Proteomes" id="UP001549167">
    <property type="component" value="Unassembled WGS sequence"/>
</dbReference>
<evidence type="ECO:0000256" key="1">
    <source>
        <dbReference type="ARBA" id="ARBA00000151"/>
    </source>
</evidence>
<evidence type="ECO:0000313" key="13">
    <source>
        <dbReference type="EMBL" id="MET3682919.1"/>
    </source>
</evidence>
<dbReference type="EMBL" id="JBEPMX010000003">
    <property type="protein sequence ID" value="MET3682919.1"/>
    <property type="molecule type" value="Genomic_DNA"/>
</dbReference>
<keyword evidence="14" id="KW-1185">Reference proteome</keyword>
<dbReference type="SUPFAM" id="SSF53613">
    <property type="entry name" value="Ribokinase-like"/>
    <property type="match status" value="1"/>
</dbReference>
<dbReference type="EC" id="2.7.4.7" evidence="6"/>
<gene>
    <name evidence="13" type="ORF">ABID56_001009</name>
</gene>
<keyword evidence="8" id="KW-0784">Thiamine biosynthesis</keyword>
<dbReference type="InterPro" id="IPR004399">
    <property type="entry name" value="HMP/HMP-P_kinase_dom"/>
</dbReference>
<dbReference type="CDD" id="cd01169">
    <property type="entry name" value="HMPP_kinase"/>
    <property type="match status" value="1"/>
</dbReference>
<comment type="pathway">
    <text evidence="3">Cofactor biosynthesis; thiamine diphosphate biosynthesis; 4-amino-2-methyl-5-diphosphomethylpyrimidine from 5-amino-1-(5-phospho-D-ribosyl)imidazole: step 3/3.</text>
</comment>
<protein>
    <recommendedName>
        <fullName evidence="7">Hydroxymethylpyrimidine/phosphomethylpyrimidine kinase</fullName>
        <ecNumber evidence="5">2.7.1.49</ecNumber>
        <ecNumber evidence="6">2.7.4.7</ecNumber>
    </recommendedName>
    <alternativeName>
        <fullName evidence="10">Hydroxymethylpyrimidine kinase</fullName>
    </alternativeName>
    <alternativeName>
        <fullName evidence="11">Hydroxymethylpyrimidine phosphate kinase</fullName>
    </alternativeName>
</protein>
<organism evidence="13 14">
    <name type="scientific">Alkalibacillus flavidus</name>
    <dbReference type="NCBI Taxonomy" id="546021"/>
    <lineage>
        <taxon>Bacteria</taxon>
        <taxon>Bacillati</taxon>
        <taxon>Bacillota</taxon>
        <taxon>Bacilli</taxon>
        <taxon>Bacillales</taxon>
        <taxon>Bacillaceae</taxon>
        <taxon>Alkalibacillus</taxon>
    </lineage>
</organism>
<dbReference type="Gene3D" id="3.40.1190.20">
    <property type="match status" value="1"/>
</dbReference>
<reference evidence="13 14" key="1">
    <citation type="submission" date="2024-06" db="EMBL/GenBank/DDBJ databases">
        <title>Genomic Encyclopedia of Type Strains, Phase IV (KMG-IV): sequencing the most valuable type-strain genomes for metagenomic binning, comparative biology and taxonomic classification.</title>
        <authorList>
            <person name="Goeker M."/>
        </authorList>
    </citation>
    <scope>NUCLEOTIDE SEQUENCE [LARGE SCALE GENOMIC DNA]</scope>
    <source>
        <strain evidence="13 14">DSM 23520</strain>
    </source>
</reference>
<evidence type="ECO:0000256" key="9">
    <source>
        <dbReference type="ARBA" id="ARBA00037917"/>
    </source>
</evidence>
<evidence type="ECO:0000256" key="10">
    <source>
        <dbReference type="ARBA" id="ARBA00042102"/>
    </source>
</evidence>
<dbReference type="InterPro" id="IPR029056">
    <property type="entry name" value="Ribokinase-like"/>
</dbReference>
<dbReference type="PANTHER" id="PTHR20858:SF17">
    <property type="entry name" value="HYDROXYMETHYLPYRIMIDINE_PHOSPHOMETHYLPYRIMIDINE KINASE THI20-RELATED"/>
    <property type="match status" value="1"/>
</dbReference>
<dbReference type="GO" id="GO:0008972">
    <property type="term" value="F:phosphomethylpyrimidine kinase activity"/>
    <property type="evidence" value="ECO:0007669"/>
    <property type="project" value="UniProtKB-EC"/>
</dbReference>
<evidence type="ECO:0000259" key="12">
    <source>
        <dbReference type="Pfam" id="PF08543"/>
    </source>
</evidence>
<name>A0ABV2KTL5_9BACI</name>
<evidence type="ECO:0000313" key="14">
    <source>
        <dbReference type="Proteomes" id="UP001549167"/>
    </source>
</evidence>
<keyword evidence="13" id="KW-0418">Kinase</keyword>
<dbReference type="RefSeq" id="WP_354219513.1">
    <property type="nucleotide sequence ID" value="NZ_JBEPMX010000003.1"/>
</dbReference>
<keyword evidence="13" id="KW-0808">Transferase</keyword>
<comment type="caution">
    <text evidence="13">The sequence shown here is derived from an EMBL/GenBank/DDBJ whole genome shotgun (WGS) entry which is preliminary data.</text>
</comment>
<evidence type="ECO:0000256" key="8">
    <source>
        <dbReference type="ARBA" id="ARBA00022977"/>
    </source>
</evidence>
<proteinExistence type="inferred from homology"/>
<evidence type="ECO:0000256" key="6">
    <source>
        <dbReference type="ARBA" id="ARBA00012963"/>
    </source>
</evidence>
<dbReference type="Pfam" id="PF08543">
    <property type="entry name" value="Phos_pyr_kin"/>
    <property type="match status" value="1"/>
</dbReference>
<evidence type="ECO:0000256" key="4">
    <source>
        <dbReference type="ARBA" id="ARBA00009879"/>
    </source>
</evidence>
<dbReference type="NCBIfam" id="TIGR00097">
    <property type="entry name" value="HMP-P_kinase"/>
    <property type="match status" value="1"/>
</dbReference>
<comment type="catalytic activity">
    <reaction evidence="2">
        <text>4-amino-2-methyl-5-(phosphooxymethyl)pyrimidine + ATP = 4-amino-2-methyl-5-(diphosphooxymethyl)pyrimidine + ADP</text>
        <dbReference type="Rhea" id="RHEA:19893"/>
        <dbReference type="ChEBI" id="CHEBI:30616"/>
        <dbReference type="ChEBI" id="CHEBI:57841"/>
        <dbReference type="ChEBI" id="CHEBI:58354"/>
        <dbReference type="ChEBI" id="CHEBI:456216"/>
        <dbReference type="EC" id="2.7.4.7"/>
    </reaction>
</comment>